<reference evidence="1 2" key="1">
    <citation type="journal article" date="2015" name="BMC Genomics">
        <title>Insights from the genome of Ophiocordyceps polyrhachis-furcata to pathogenicity and host specificity in insect fungi.</title>
        <authorList>
            <person name="Wichadakul D."/>
            <person name="Kobmoo N."/>
            <person name="Ingsriswang S."/>
            <person name="Tangphatsornruang S."/>
            <person name="Chantasingh D."/>
            <person name="Luangsa-ard J.J."/>
            <person name="Eurwilaichitr L."/>
        </authorList>
    </citation>
    <scope>NUCLEOTIDE SEQUENCE [LARGE SCALE GENOMIC DNA]</scope>
    <source>
        <strain evidence="1 2">BCC 54312</strain>
    </source>
</reference>
<comment type="caution">
    <text evidence="1">The sequence shown here is derived from an EMBL/GenBank/DDBJ whole genome shotgun (WGS) entry which is preliminary data.</text>
</comment>
<evidence type="ECO:0000313" key="2">
    <source>
        <dbReference type="Proteomes" id="UP000253664"/>
    </source>
</evidence>
<protein>
    <submittedName>
        <fullName evidence="1">Uncharacterized protein</fullName>
    </submittedName>
</protein>
<dbReference type="EMBL" id="LKCN02000001">
    <property type="protein sequence ID" value="RCI17057.1"/>
    <property type="molecule type" value="Genomic_DNA"/>
</dbReference>
<gene>
    <name evidence="1" type="ORF">L249_1898</name>
</gene>
<organism evidence="1 2">
    <name type="scientific">Ophiocordyceps polyrhachis-furcata BCC 54312</name>
    <dbReference type="NCBI Taxonomy" id="1330021"/>
    <lineage>
        <taxon>Eukaryota</taxon>
        <taxon>Fungi</taxon>
        <taxon>Dikarya</taxon>
        <taxon>Ascomycota</taxon>
        <taxon>Pezizomycotina</taxon>
        <taxon>Sordariomycetes</taxon>
        <taxon>Hypocreomycetidae</taxon>
        <taxon>Hypocreales</taxon>
        <taxon>Ophiocordycipitaceae</taxon>
        <taxon>Ophiocordyceps</taxon>
    </lineage>
</organism>
<dbReference type="AlphaFoldDB" id="A0A367LRN9"/>
<accession>A0A367LRN9</accession>
<sequence length="66" mass="7527">MSRNMPMDRLPEEAMLGGGTQLAEVEQRRDINCWRIFLEPLGVSTEDKAMRAPRLVEEERHGMLAG</sequence>
<dbReference type="Proteomes" id="UP000253664">
    <property type="component" value="Unassembled WGS sequence"/>
</dbReference>
<keyword evidence="2" id="KW-1185">Reference proteome</keyword>
<name>A0A367LRN9_9HYPO</name>
<proteinExistence type="predicted"/>
<evidence type="ECO:0000313" key="1">
    <source>
        <dbReference type="EMBL" id="RCI17057.1"/>
    </source>
</evidence>